<dbReference type="Gene3D" id="3.30.750.24">
    <property type="entry name" value="STAS domain"/>
    <property type="match status" value="1"/>
</dbReference>
<dbReference type="AlphaFoldDB" id="A0A1R4B2B2"/>
<dbReference type="PANTHER" id="PTHR33745">
    <property type="entry name" value="RSBT ANTAGONIST PROTEIN RSBS-RELATED"/>
    <property type="match status" value="1"/>
</dbReference>
<evidence type="ECO:0000313" key="2">
    <source>
        <dbReference type="EMBL" id="SJL83036.1"/>
    </source>
</evidence>
<dbReference type="InterPro" id="IPR036513">
    <property type="entry name" value="STAS_dom_sf"/>
</dbReference>
<dbReference type="STRING" id="1918946.VPAL9027_00984"/>
<dbReference type="InterPro" id="IPR002645">
    <property type="entry name" value="STAS_dom"/>
</dbReference>
<feature type="domain" description="STAS" evidence="1">
    <location>
        <begin position="35"/>
        <end position="129"/>
    </location>
</feature>
<gene>
    <name evidence="2" type="primary">rsbRB</name>
    <name evidence="2" type="ORF">VPAL9027_00984</name>
</gene>
<keyword evidence="3" id="KW-1185">Reference proteome</keyword>
<dbReference type="PROSITE" id="PS50801">
    <property type="entry name" value="STAS"/>
    <property type="match status" value="1"/>
</dbReference>
<dbReference type="RefSeq" id="WP_077312874.1">
    <property type="nucleotide sequence ID" value="NZ_AP024887.1"/>
</dbReference>
<evidence type="ECO:0000313" key="3">
    <source>
        <dbReference type="Proteomes" id="UP000189475"/>
    </source>
</evidence>
<dbReference type="InterPro" id="IPR051932">
    <property type="entry name" value="Bact_StressResp_Reg"/>
</dbReference>
<protein>
    <submittedName>
        <fullName evidence="2">RsbT co-antagonist protein RsbRB</fullName>
    </submittedName>
</protein>
<proteinExistence type="predicted"/>
<dbReference type="EMBL" id="FUFT01000002">
    <property type="protein sequence ID" value="SJL83036.1"/>
    <property type="molecule type" value="Genomic_DNA"/>
</dbReference>
<sequence>MASQDVAISRRHIIGEVPMMVCEISDRCLYTGFFGSIDSGRMAQITDKITERCELDNAKLVIVDLANVDAIDTAVATHLVRLGKVLELVGVKVIFCGIKGNLARTMVTAGVEFDMFKVTRDLKSALLYSYEFTGLKLVPIDENTRA</sequence>
<organism evidence="2 3">
    <name type="scientific">Vibrio palustris</name>
    <dbReference type="NCBI Taxonomy" id="1918946"/>
    <lineage>
        <taxon>Bacteria</taxon>
        <taxon>Pseudomonadati</taxon>
        <taxon>Pseudomonadota</taxon>
        <taxon>Gammaproteobacteria</taxon>
        <taxon>Vibrionales</taxon>
        <taxon>Vibrionaceae</taxon>
        <taxon>Vibrio</taxon>
    </lineage>
</organism>
<name>A0A1R4B2B2_9VIBR</name>
<accession>A0A1R4B2B2</accession>
<evidence type="ECO:0000259" key="1">
    <source>
        <dbReference type="PROSITE" id="PS50801"/>
    </source>
</evidence>
<dbReference type="SUPFAM" id="SSF52091">
    <property type="entry name" value="SpoIIaa-like"/>
    <property type="match status" value="1"/>
</dbReference>
<reference evidence="2 3" key="1">
    <citation type="submission" date="2017-02" db="EMBL/GenBank/DDBJ databases">
        <authorList>
            <person name="Peterson S.W."/>
        </authorList>
    </citation>
    <scope>NUCLEOTIDE SEQUENCE [LARGE SCALE GENOMIC DNA]</scope>
    <source>
        <strain evidence="2 3">CECT 9027</strain>
    </source>
</reference>
<dbReference type="Pfam" id="PF01740">
    <property type="entry name" value="STAS"/>
    <property type="match status" value="1"/>
</dbReference>
<dbReference type="OrthoDB" id="6400599at2"/>
<dbReference type="Proteomes" id="UP000189475">
    <property type="component" value="Unassembled WGS sequence"/>
</dbReference>
<dbReference type="CDD" id="cd07041">
    <property type="entry name" value="STAS_RsbR_RsbS_like"/>
    <property type="match status" value="1"/>
</dbReference>